<keyword evidence="6" id="KW-0539">Nucleus</keyword>
<dbReference type="RefSeq" id="XP_006811244.1">
    <property type="nucleotide sequence ID" value="XM_006811181.1"/>
</dbReference>
<dbReference type="Pfam" id="PF00270">
    <property type="entry name" value="DEAD"/>
    <property type="match status" value="1"/>
</dbReference>
<dbReference type="Proteomes" id="UP000694865">
    <property type="component" value="Unplaced"/>
</dbReference>
<dbReference type="InterPro" id="IPR011545">
    <property type="entry name" value="DEAD/DEAH_box_helicase_dom"/>
</dbReference>
<name>A0ABM0LU03_SACKO</name>
<comment type="catalytic activity">
    <reaction evidence="7">
        <text>Couples ATP hydrolysis with the unwinding of duplex DNA by translocating in the 3'-5' direction.</text>
        <dbReference type="EC" id="5.6.2.4"/>
    </reaction>
</comment>
<evidence type="ECO:0000256" key="10">
    <source>
        <dbReference type="SAM" id="MobiDB-lite"/>
    </source>
</evidence>
<dbReference type="SMART" id="SM00490">
    <property type="entry name" value="HELICc"/>
    <property type="match status" value="1"/>
</dbReference>
<evidence type="ECO:0000256" key="8">
    <source>
        <dbReference type="ARBA" id="ARBA00034808"/>
    </source>
</evidence>
<evidence type="ECO:0000256" key="7">
    <source>
        <dbReference type="ARBA" id="ARBA00034617"/>
    </source>
</evidence>
<keyword evidence="5" id="KW-0413">Isomerase</keyword>
<organism evidence="13 14">
    <name type="scientific">Saccoglossus kowalevskii</name>
    <name type="common">Acorn worm</name>
    <dbReference type="NCBI Taxonomy" id="10224"/>
    <lineage>
        <taxon>Eukaryota</taxon>
        <taxon>Metazoa</taxon>
        <taxon>Hemichordata</taxon>
        <taxon>Enteropneusta</taxon>
        <taxon>Harrimaniidae</taxon>
        <taxon>Saccoglossus</taxon>
    </lineage>
</organism>
<feature type="domain" description="Helicase ATP-binding" evidence="11">
    <location>
        <begin position="37"/>
        <end position="194"/>
    </location>
</feature>
<reference evidence="14" key="1">
    <citation type="submission" date="2025-08" db="UniProtKB">
        <authorList>
            <consortium name="RefSeq"/>
        </authorList>
    </citation>
    <scope>IDENTIFICATION</scope>
    <source>
        <tissue evidence="14">Testes</tissue>
    </source>
</reference>
<keyword evidence="3" id="KW-0067">ATP-binding</keyword>
<evidence type="ECO:0000259" key="11">
    <source>
        <dbReference type="PROSITE" id="PS51192"/>
    </source>
</evidence>
<dbReference type="InterPro" id="IPR014001">
    <property type="entry name" value="Helicase_ATP-bd"/>
</dbReference>
<comment type="similarity">
    <text evidence="1">Belongs to the helicase family. RecQ subfamily.</text>
</comment>
<evidence type="ECO:0000256" key="9">
    <source>
        <dbReference type="ARBA" id="ARBA00044542"/>
    </source>
</evidence>
<dbReference type="SUPFAM" id="SSF52540">
    <property type="entry name" value="P-loop containing nucleoside triphosphate hydrolases"/>
    <property type="match status" value="2"/>
</dbReference>
<keyword evidence="4" id="KW-0238">DNA-binding</keyword>
<dbReference type="PROSITE" id="PS51192">
    <property type="entry name" value="HELICASE_ATP_BIND_1"/>
    <property type="match status" value="1"/>
</dbReference>
<gene>
    <name evidence="14" type="primary">LOC102804141</name>
</gene>
<dbReference type="Gene3D" id="3.40.50.300">
    <property type="entry name" value="P-loop containing nucleotide triphosphate hydrolases"/>
    <property type="match status" value="2"/>
</dbReference>
<dbReference type="PROSITE" id="PS51194">
    <property type="entry name" value="HELICASE_CTER"/>
    <property type="match status" value="1"/>
</dbReference>
<keyword evidence="2" id="KW-0547">Nucleotide-binding</keyword>
<proteinExistence type="inferred from homology"/>
<evidence type="ECO:0000256" key="6">
    <source>
        <dbReference type="ARBA" id="ARBA00023242"/>
    </source>
</evidence>
<evidence type="ECO:0000256" key="3">
    <source>
        <dbReference type="ARBA" id="ARBA00022840"/>
    </source>
</evidence>
<dbReference type="InterPro" id="IPR001650">
    <property type="entry name" value="Helicase_C-like"/>
</dbReference>
<accession>A0ABM0LU03</accession>
<evidence type="ECO:0000256" key="2">
    <source>
        <dbReference type="ARBA" id="ARBA00022741"/>
    </source>
</evidence>
<evidence type="ECO:0000256" key="1">
    <source>
        <dbReference type="ARBA" id="ARBA00005446"/>
    </source>
</evidence>
<keyword evidence="13" id="KW-1185">Reference proteome</keyword>
<dbReference type="PANTHER" id="PTHR13710:SF153">
    <property type="entry name" value="RECQ-LIKE DNA HELICASE BLM"/>
    <property type="match status" value="1"/>
</dbReference>
<sequence length="461" mass="52152">MAASNITIDVKSIEDFEFEVCKKFGVDELKPAQKEALKHLLSKNNVLAILPTGFGKSLIYQMYPCMIKEPGSVVIVSPLVSLMKDQISTLTSKGFSAEMVSNVKSDQDLPTYLFGSPEEYLKGKKKKLCRWGEKPDDSKKSRRKTQQGAFREYFSHVAELRSVLPDVTVLALTSTASKSLQSQLKDSLIIPDCKTINACPNRENIRLSVIKTPRDIASTFFWTVDKLREEKDTFPRTIIYCSSIDATGALFHYFKEDNSQSVLYMGMYHSETDSVVQESHLKEMAKMSNSNLRLMFCTTALCMGIDIKTAHHVLHFGPSFDIESYIQESGRVGRDNEPSHAVLFYHGGMLREICPKLKKYIINETVCRRVNLFKDFASNKDISDIKNKKPHHRCCDICEKNCQCGHCVEHANYFEKHMIHYCAQTDSEEESDDSTSSLEADAIVRSTSESSSSDDAEQHFV</sequence>
<feature type="domain" description="Helicase C-terminal" evidence="12">
    <location>
        <begin position="219"/>
        <end position="373"/>
    </location>
</feature>
<dbReference type="Pfam" id="PF00271">
    <property type="entry name" value="Helicase_C"/>
    <property type="match status" value="1"/>
</dbReference>
<evidence type="ECO:0000313" key="14">
    <source>
        <dbReference type="RefSeq" id="XP_006811244.1"/>
    </source>
</evidence>
<protein>
    <recommendedName>
        <fullName evidence="8">DNA 3'-5' helicase</fullName>
        <ecNumber evidence="8">5.6.2.4</ecNumber>
    </recommendedName>
    <alternativeName>
        <fullName evidence="9">DNA 3'-5' helicase BLM</fullName>
    </alternativeName>
</protein>
<evidence type="ECO:0000313" key="13">
    <source>
        <dbReference type="Proteomes" id="UP000694865"/>
    </source>
</evidence>
<dbReference type="PANTHER" id="PTHR13710">
    <property type="entry name" value="DNA HELICASE RECQ FAMILY MEMBER"/>
    <property type="match status" value="1"/>
</dbReference>
<evidence type="ECO:0000256" key="4">
    <source>
        <dbReference type="ARBA" id="ARBA00023125"/>
    </source>
</evidence>
<dbReference type="GeneID" id="102804141"/>
<dbReference type="EC" id="5.6.2.4" evidence="8"/>
<evidence type="ECO:0000256" key="5">
    <source>
        <dbReference type="ARBA" id="ARBA00023235"/>
    </source>
</evidence>
<dbReference type="SMART" id="SM00487">
    <property type="entry name" value="DEXDc"/>
    <property type="match status" value="1"/>
</dbReference>
<dbReference type="InterPro" id="IPR027417">
    <property type="entry name" value="P-loop_NTPase"/>
</dbReference>
<feature type="region of interest" description="Disordered" evidence="10">
    <location>
        <begin position="429"/>
        <end position="461"/>
    </location>
</feature>
<evidence type="ECO:0000259" key="12">
    <source>
        <dbReference type="PROSITE" id="PS51194"/>
    </source>
</evidence>